<proteinExistence type="inferred from homology"/>
<dbReference type="Proteomes" id="UP001159427">
    <property type="component" value="Unassembled WGS sequence"/>
</dbReference>
<evidence type="ECO:0000256" key="4">
    <source>
        <dbReference type="ARBA" id="ARBA00023242"/>
    </source>
</evidence>
<evidence type="ECO:0000259" key="8">
    <source>
        <dbReference type="PROSITE" id="PS51194"/>
    </source>
</evidence>
<comment type="catalytic activity">
    <reaction evidence="5">
        <text>Couples ATP hydrolysis with the unwinding of duplex DNA by translocating in the 3'-5' direction.</text>
        <dbReference type="EC" id="5.6.2.4"/>
    </reaction>
</comment>
<keyword evidence="4" id="KW-0539">Nucleus</keyword>
<feature type="non-terminal residue" evidence="9">
    <location>
        <position position="468"/>
    </location>
</feature>
<sequence>MAALEEAFIRAASLFKILELNAHQKRAIQAIVVNKKDVFVNLPTGFGKSLIYQALPFVFDHVNKSAGYIVVVVSPLVRLMDDQVKILTDLGLSAISISSQEDGIIYATIKGMLGKHMYVIDANDSKYVLVEMLHSCTPAANKQQILHSFQTEHGKIRVLIATIAFGMGVDCKGVHRIVHYGPSKNVEAYVQETGRAGRDGRQSHAYILYHGILLHHVEGDIKSVLKTEGCRQKALFQHFETVLEQFHKPHLCCDNCASTCECGESDCNQHAAFPKSEDLQAVFHSSREREVTAEKKKAVEVNLIKYHKLLVMKLFNTAANGNIKTLTNLQFMVGFSEHQISQVLKNLERIFTFSDILNVVEIWDRWHAEKILSVIADVFKDIENAVHVNTGSLYTEEGGDQYDFDDEFMDEWNELLQDDELFDMIIENMSLSKLQSSLIEEEINASSDMLEDGVPRAVLDTIESMNIN</sequence>
<evidence type="ECO:0000313" key="10">
    <source>
        <dbReference type="Proteomes" id="UP001159427"/>
    </source>
</evidence>
<keyword evidence="3" id="KW-0413">Isomerase</keyword>
<evidence type="ECO:0000256" key="2">
    <source>
        <dbReference type="ARBA" id="ARBA00023125"/>
    </source>
</evidence>
<dbReference type="PANTHER" id="PTHR13710">
    <property type="entry name" value="DNA HELICASE RECQ FAMILY MEMBER"/>
    <property type="match status" value="1"/>
</dbReference>
<dbReference type="Gene3D" id="3.40.50.300">
    <property type="entry name" value="P-loop containing nucleotide triphosphate hydrolases"/>
    <property type="match status" value="2"/>
</dbReference>
<evidence type="ECO:0000256" key="7">
    <source>
        <dbReference type="ARBA" id="ARBA00044542"/>
    </source>
</evidence>
<dbReference type="InterPro" id="IPR001650">
    <property type="entry name" value="Helicase_C-like"/>
</dbReference>
<name>A0ABN8R1N4_9CNID</name>
<evidence type="ECO:0000313" key="9">
    <source>
        <dbReference type="EMBL" id="CAH3173084.1"/>
    </source>
</evidence>
<evidence type="ECO:0000256" key="5">
    <source>
        <dbReference type="ARBA" id="ARBA00034617"/>
    </source>
</evidence>
<organism evidence="9 10">
    <name type="scientific">Porites evermanni</name>
    <dbReference type="NCBI Taxonomy" id="104178"/>
    <lineage>
        <taxon>Eukaryota</taxon>
        <taxon>Metazoa</taxon>
        <taxon>Cnidaria</taxon>
        <taxon>Anthozoa</taxon>
        <taxon>Hexacorallia</taxon>
        <taxon>Scleractinia</taxon>
        <taxon>Fungiina</taxon>
        <taxon>Poritidae</taxon>
        <taxon>Porites</taxon>
    </lineage>
</organism>
<dbReference type="InterPro" id="IPR027417">
    <property type="entry name" value="P-loop_NTPase"/>
</dbReference>
<feature type="domain" description="Helicase C-terminal" evidence="8">
    <location>
        <begin position="89"/>
        <end position="243"/>
    </location>
</feature>
<keyword evidence="2" id="KW-0238">DNA-binding</keyword>
<dbReference type="PANTHER" id="PTHR13710:SF153">
    <property type="entry name" value="RECQ-LIKE DNA HELICASE BLM"/>
    <property type="match status" value="1"/>
</dbReference>
<reference evidence="9 10" key="1">
    <citation type="submission" date="2022-05" db="EMBL/GenBank/DDBJ databases">
        <authorList>
            <consortium name="Genoscope - CEA"/>
            <person name="William W."/>
        </authorList>
    </citation>
    <scope>NUCLEOTIDE SEQUENCE [LARGE SCALE GENOMIC DNA]</scope>
</reference>
<keyword evidence="10" id="KW-1185">Reference proteome</keyword>
<comment type="caution">
    <text evidence="9">The sequence shown here is derived from an EMBL/GenBank/DDBJ whole genome shotgun (WGS) entry which is preliminary data.</text>
</comment>
<accession>A0ABN8R1N4</accession>
<dbReference type="Pfam" id="PF00271">
    <property type="entry name" value="Helicase_C"/>
    <property type="match status" value="1"/>
</dbReference>
<gene>
    <name evidence="9" type="ORF">PEVE_00008865</name>
</gene>
<evidence type="ECO:0000256" key="6">
    <source>
        <dbReference type="ARBA" id="ARBA00034808"/>
    </source>
</evidence>
<dbReference type="EC" id="5.6.2.4" evidence="6"/>
<evidence type="ECO:0000256" key="1">
    <source>
        <dbReference type="ARBA" id="ARBA00005446"/>
    </source>
</evidence>
<comment type="similarity">
    <text evidence="1">Belongs to the helicase family. RecQ subfamily.</text>
</comment>
<protein>
    <recommendedName>
        <fullName evidence="6">DNA 3'-5' helicase</fullName>
        <ecNumber evidence="6">5.6.2.4</ecNumber>
    </recommendedName>
    <alternativeName>
        <fullName evidence="7">DNA 3'-5' helicase BLM</fullName>
    </alternativeName>
</protein>
<dbReference type="PROSITE" id="PS51194">
    <property type="entry name" value="HELICASE_CTER"/>
    <property type="match status" value="1"/>
</dbReference>
<dbReference type="EMBL" id="CALNXI010001602">
    <property type="protein sequence ID" value="CAH3173084.1"/>
    <property type="molecule type" value="Genomic_DNA"/>
</dbReference>
<evidence type="ECO:0000256" key="3">
    <source>
        <dbReference type="ARBA" id="ARBA00023235"/>
    </source>
</evidence>
<dbReference type="SMART" id="SM00490">
    <property type="entry name" value="HELICc"/>
    <property type="match status" value="1"/>
</dbReference>
<dbReference type="SUPFAM" id="SSF52540">
    <property type="entry name" value="P-loop containing nucleoside triphosphate hydrolases"/>
    <property type="match status" value="1"/>
</dbReference>